<evidence type="ECO:0000313" key="3">
    <source>
        <dbReference type="Proteomes" id="UP000239406"/>
    </source>
</evidence>
<dbReference type="PANTHER" id="PTHR42928">
    <property type="entry name" value="TRICARBOXYLATE-BINDING PROTEIN"/>
    <property type="match status" value="1"/>
</dbReference>
<dbReference type="RefSeq" id="WP_104356853.1">
    <property type="nucleotide sequence ID" value="NZ_CP064338.1"/>
</dbReference>
<reference evidence="2 3" key="1">
    <citation type="submission" date="2018-02" db="EMBL/GenBank/DDBJ databases">
        <title>Reclassifiation of [Polyangium] brachysporum DSM 7029 as Guopingzhaonella breviflexa gen. nov., sp. nov., a member of the family Comamonadaceae.</title>
        <authorList>
            <person name="Tang B."/>
        </authorList>
    </citation>
    <scope>NUCLEOTIDE SEQUENCE [LARGE SCALE GENOMIC DNA]</scope>
    <source>
        <strain evidence="2 3">DSM 15344</strain>
    </source>
</reference>
<dbReference type="AlphaFoldDB" id="A0A2S5T5P5"/>
<accession>A0A2S5T5P5</accession>
<gene>
    <name evidence="2" type="ORF">C1702_06340</name>
</gene>
<dbReference type="PROSITE" id="PS51318">
    <property type="entry name" value="TAT"/>
    <property type="match status" value="1"/>
</dbReference>
<dbReference type="Gene3D" id="3.40.190.150">
    <property type="entry name" value="Bordetella uptake gene, domain 1"/>
    <property type="match status" value="1"/>
</dbReference>
<sequence>MTRLNRRTFMHAAAALLLATGGTAGAADWPDKPLRIIHGGGPGSNSDLIARSAGQQLAGRLGQSIVVEPRSGAGQSLAMVAVARSAPDGYTLAMLNAGIVSQTAISSKLPYNLRTDFEPIAMLSSFPVVIAVRADGPYRTLADLIEAARKAPGQLTFGAMVGTTQHLTGEMFASAAGIQWANVPYPGSAGQITDLLGGRLDAVVDSLTALMGQIKGGQLRALAVSSAQRWPTLPDVPAVAETIRGFDVTSWTGLAVPAGTPAAIRERLEREVREVVASEAYAAQVRSYGSEPHDMGAADMKRYILGDIDRWKAVADAAKIKMD</sequence>
<name>A0A2S5T5P5_9BURK</name>
<evidence type="ECO:0000256" key="1">
    <source>
        <dbReference type="ARBA" id="ARBA00006987"/>
    </source>
</evidence>
<dbReference type="Proteomes" id="UP000239406">
    <property type="component" value="Unassembled WGS sequence"/>
</dbReference>
<dbReference type="CDD" id="cd07012">
    <property type="entry name" value="PBP2_Bug_TTT"/>
    <property type="match status" value="1"/>
</dbReference>
<proteinExistence type="inferred from homology"/>
<dbReference type="InterPro" id="IPR005064">
    <property type="entry name" value="BUG"/>
</dbReference>
<dbReference type="PANTHER" id="PTHR42928:SF5">
    <property type="entry name" value="BLR1237 PROTEIN"/>
    <property type="match status" value="1"/>
</dbReference>
<evidence type="ECO:0000313" key="2">
    <source>
        <dbReference type="EMBL" id="PPE70301.1"/>
    </source>
</evidence>
<organism evidence="2 3">
    <name type="scientific">Caldimonas thermodepolymerans</name>
    <dbReference type="NCBI Taxonomy" id="215580"/>
    <lineage>
        <taxon>Bacteria</taxon>
        <taxon>Pseudomonadati</taxon>
        <taxon>Pseudomonadota</taxon>
        <taxon>Betaproteobacteria</taxon>
        <taxon>Burkholderiales</taxon>
        <taxon>Sphaerotilaceae</taxon>
        <taxon>Caldimonas</taxon>
    </lineage>
</organism>
<comment type="caution">
    <text evidence="2">The sequence shown here is derived from an EMBL/GenBank/DDBJ whole genome shotgun (WGS) entry which is preliminary data.</text>
</comment>
<dbReference type="InterPro" id="IPR042100">
    <property type="entry name" value="Bug_dom1"/>
</dbReference>
<dbReference type="InterPro" id="IPR006311">
    <property type="entry name" value="TAT_signal"/>
</dbReference>
<protein>
    <submittedName>
        <fullName evidence="2">Tripartite tricarboxylate transporter substrate binding protein</fullName>
    </submittedName>
</protein>
<dbReference type="EMBL" id="PSNY01000006">
    <property type="protein sequence ID" value="PPE70301.1"/>
    <property type="molecule type" value="Genomic_DNA"/>
</dbReference>
<dbReference type="SUPFAM" id="SSF53850">
    <property type="entry name" value="Periplasmic binding protein-like II"/>
    <property type="match status" value="1"/>
</dbReference>
<comment type="similarity">
    <text evidence="1">Belongs to the UPF0065 (bug) family.</text>
</comment>
<keyword evidence="3" id="KW-1185">Reference proteome</keyword>
<dbReference type="Gene3D" id="3.40.190.10">
    <property type="entry name" value="Periplasmic binding protein-like II"/>
    <property type="match status" value="1"/>
</dbReference>
<dbReference type="PIRSF" id="PIRSF017082">
    <property type="entry name" value="YflP"/>
    <property type="match status" value="1"/>
</dbReference>
<dbReference type="Pfam" id="PF03401">
    <property type="entry name" value="TctC"/>
    <property type="match status" value="1"/>
</dbReference>